<organism evidence="11 12">
    <name type="scientific">Sedimentisphaera cyanobacteriorum</name>
    <dbReference type="NCBI Taxonomy" id="1940790"/>
    <lineage>
        <taxon>Bacteria</taxon>
        <taxon>Pseudomonadati</taxon>
        <taxon>Planctomycetota</taxon>
        <taxon>Phycisphaerae</taxon>
        <taxon>Sedimentisphaerales</taxon>
        <taxon>Sedimentisphaeraceae</taxon>
        <taxon>Sedimentisphaera</taxon>
    </lineage>
</organism>
<comment type="pathway">
    <text evidence="1 10">Nucleoside biosynthesis; alpha-ribazole biosynthesis; alpha-ribazole from 5,6-dimethylbenzimidazole: step 1/2.</text>
</comment>
<keyword evidence="7 10" id="KW-0808">Transferase</keyword>
<evidence type="ECO:0000256" key="3">
    <source>
        <dbReference type="ARBA" id="ARBA00011991"/>
    </source>
</evidence>
<dbReference type="AlphaFoldDB" id="A0A1Q2HRL5"/>
<sequence length="336" mass="35763">MLNIKEIQTHLDNLTKPPGSLGRLEEVAAKLCFCQQTLKPQTRPRQIVLFAADHGVVEEGVSAWPAEVTELMIDNILSGGAASSVLAKTTQTQLKLVDVGSLCQNKKDSKFYRCVQIAKGTANLAKVPAMTKEQFEKSMQIGKEEAENAVKNGAKILAAGEMGIGNTTAASCLSAILCDVPVENVIGPGAGADDKILSRKIQVVCSAIKRIRTQSNGNLAEDIASVCGFEIAAMAGFYIKAAELKTVMVIDGFISTAAALIAEVLFKGSRDYMIASHCSAEPGHKVLLKKLQLKPLLDWSMRLGEGTGALLVMPLLDSAADVMAKMATFESAGIKR</sequence>
<dbReference type="InterPro" id="IPR036087">
    <property type="entry name" value="Nict_dMeBzImd_PRibTrfase_sf"/>
</dbReference>
<dbReference type="InterPro" id="IPR023195">
    <property type="entry name" value="Nict_dMeBzImd_PRibTrfase_N"/>
</dbReference>
<evidence type="ECO:0000256" key="9">
    <source>
        <dbReference type="ARBA" id="ARBA00047340"/>
    </source>
</evidence>
<dbReference type="Pfam" id="PF02277">
    <property type="entry name" value="DBI_PRT"/>
    <property type="match status" value="1"/>
</dbReference>
<evidence type="ECO:0000256" key="4">
    <source>
        <dbReference type="ARBA" id="ARBA00015486"/>
    </source>
</evidence>
<gene>
    <name evidence="10 11" type="primary">cobT</name>
    <name evidence="11" type="ORF">L21SP3_01695</name>
</gene>
<dbReference type="RefSeq" id="WP_077540585.1">
    <property type="nucleotide sequence ID" value="NZ_CP019633.1"/>
</dbReference>
<feature type="active site" description="Proton acceptor" evidence="10">
    <location>
        <position position="305"/>
    </location>
</feature>
<dbReference type="InterPro" id="IPR017846">
    <property type="entry name" value="Nict_dMeBzImd_PRibTrfase_bact"/>
</dbReference>
<evidence type="ECO:0000256" key="6">
    <source>
        <dbReference type="ARBA" id="ARBA00022676"/>
    </source>
</evidence>
<dbReference type="STRING" id="1940790.L21SP3_01695"/>
<accession>A0A1Q2HRL5</accession>
<dbReference type="PANTHER" id="PTHR43463:SF1">
    <property type="entry name" value="NICOTINATE-NUCLEOTIDE--DIMETHYLBENZIMIDAZOLE PHOSPHORIBOSYLTRANSFERASE"/>
    <property type="match status" value="1"/>
</dbReference>
<name>A0A1Q2HRL5_9BACT</name>
<comment type="function">
    <text evidence="10">Catalyzes the synthesis of alpha-ribazole-5'-phosphate from nicotinate mononucleotide (NAMN) and 5,6-dimethylbenzimidazole (DMB).</text>
</comment>
<dbReference type="GO" id="GO:0008939">
    <property type="term" value="F:nicotinate-nucleotide-dimethylbenzimidazole phosphoribosyltransferase activity"/>
    <property type="evidence" value="ECO:0007669"/>
    <property type="project" value="UniProtKB-UniRule"/>
</dbReference>
<dbReference type="KEGG" id="pbu:L21SP3_01695"/>
<dbReference type="NCBIfam" id="NF000996">
    <property type="entry name" value="PRK00105.1"/>
    <property type="match status" value="1"/>
</dbReference>
<dbReference type="EC" id="2.4.2.21" evidence="3 10"/>
<dbReference type="NCBIfam" id="TIGR03160">
    <property type="entry name" value="cobT_DBIPRT"/>
    <property type="match status" value="1"/>
</dbReference>
<keyword evidence="12" id="KW-1185">Reference proteome</keyword>
<evidence type="ECO:0000256" key="8">
    <source>
        <dbReference type="ARBA" id="ARBA00030686"/>
    </source>
</evidence>
<evidence type="ECO:0000256" key="1">
    <source>
        <dbReference type="ARBA" id="ARBA00005049"/>
    </source>
</evidence>
<evidence type="ECO:0000256" key="5">
    <source>
        <dbReference type="ARBA" id="ARBA00022573"/>
    </source>
</evidence>
<evidence type="ECO:0000313" key="11">
    <source>
        <dbReference type="EMBL" id="AQQ09875.1"/>
    </source>
</evidence>
<dbReference type="Proteomes" id="UP000188273">
    <property type="component" value="Chromosome"/>
</dbReference>
<dbReference type="PANTHER" id="PTHR43463">
    <property type="entry name" value="NICOTINATE-NUCLEOTIDE--DIMETHYLBENZIMIDAZOLE PHOSPHORIBOSYLTRANSFERASE"/>
    <property type="match status" value="1"/>
</dbReference>
<dbReference type="OrthoDB" id="9781491at2"/>
<dbReference type="Gene3D" id="1.10.1610.10">
    <property type="match status" value="1"/>
</dbReference>
<evidence type="ECO:0000313" key="12">
    <source>
        <dbReference type="Proteomes" id="UP000188273"/>
    </source>
</evidence>
<comment type="catalytic activity">
    <reaction evidence="9 10">
        <text>5,6-dimethylbenzimidazole + nicotinate beta-D-ribonucleotide = alpha-ribazole 5'-phosphate + nicotinate + H(+)</text>
        <dbReference type="Rhea" id="RHEA:11196"/>
        <dbReference type="ChEBI" id="CHEBI:15378"/>
        <dbReference type="ChEBI" id="CHEBI:15890"/>
        <dbReference type="ChEBI" id="CHEBI:32544"/>
        <dbReference type="ChEBI" id="CHEBI:57502"/>
        <dbReference type="ChEBI" id="CHEBI:57918"/>
        <dbReference type="EC" id="2.4.2.21"/>
    </reaction>
</comment>
<comment type="similarity">
    <text evidence="2 10">Belongs to the CobT family.</text>
</comment>
<keyword evidence="6 10" id="KW-0328">Glycosyltransferase</keyword>
<reference evidence="12" key="1">
    <citation type="submission" date="2017-02" db="EMBL/GenBank/DDBJ databases">
        <title>Comparative genomics and description of representatives of a novel lineage of planctomycetes thriving in anoxic sediments.</title>
        <authorList>
            <person name="Spring S."/>
            <person name="Bunk B."/>
            <person name="Sproer C."/>
            <person name="Klenk H.-P."/>
        </authorList>
    </citation>
    <scope>NUCLEOTIDE SEQUENCE [LARGE SCALE GENOMIC DNA]</scope>
    <source>
        <strain evidence="12">L21-RPul-D3</strain>
    </source>
</reference>
<evidence type="ECO:0000256" key="10">
    <source>
        <dbReference type="HAMAP-Rule" id="MF_00230"/>
    </source>
</evidence>
<protein>
    <recommendedName>
        <fullName evidence="4 10">Nicotinate-nucleotide--dimethylbenzimidazole phosphoribosyltransferase</fullName>
        <shortName evidence="10">NN:DBI PRT</shortName>
        <ecNumber evidence="3 10">2.4.2.21</ecNumber>
    </recommendedName>
    <alternativeName>
        <fullName evidence="8 10">N(1)-alpha-phosphoribosyltransferase</fullName>
    </alternativeName>
</protein>
<dbReference type="UniPathway" id="UPA00061">
    <property type="reaction ID" value="UER00516"/>
</dbReference>
<dbReference type="EMBL" id="CP019633">
    <property type="protein sequence ID" value="AQQ09875.1"/>
    <property type="molecule type" value="Genomic_DNA"/>
</dbReference>
<dbReference type="SUPFAM" id="SSF52733">
    <property type="entry name" value="Nicotinate mononucleotide:5,6-dimethylbenzimidazole phosphoribosyltransferase (CobT)"/>
    <property type="match status" value="1"/>
</dbReference>
<evidence type="ECO:0000256" key="7">
    <source>
        <dbReference type="ARBA" id="ARBA00022679"/>
    </source>
</evidence>
<dbReference type="HAMAP" id="MF_00230">
    <property type="entry name" value="CobT"/>
    <property type="match status" value="1"/>
</dbReference>
<dbReference type="InterPro" id="IPR003200">
    <property type="entry name" value="Nict_dMeBzImd_PRibTrfase"/>
</dbReference>
<dbReference type="CDD" id="cd02439">
    <property type="entry name" value="DMB-PRT_CobT"/>
    <property type="match status" value="1"/>
</dbReference>
<proteinExistence type="inferred from homology"/>
<evidence type="ECO:0000256" key="2">
    <source>
        <dbReference type="ARBA" id="ARBA00007110"/>
    </source>
</evidence>
<keyword evidence="5 10" id="KW-0169">Cobalamin biosynthesis</keyword>
<dbReference type="FunFam" id="3.40.50.10210:FF:000001">
    <property type="entry name" value="Nicotinate-nucleotide--dimethylbenzimidazole phosphoribosyltransferase"/>
    <property type="match status" value="1"/>
</dbReference>
<dbReference type="Gene3D" id="3.40.50.10210">
    <property type="match status" value="1"/>
</dbReference>
<dbReference type="GO" id="GO:0009236">
    <property type="term" value="P:cobalamin biosynthetic process"/>
    <property type="evidence" value="ECO:0007669"/>
    <property type="project" value="UniProtKB-UniRule"/>
</dbReference>